<name>A0A1H9ZDT1_9ACTN</name>
<accession>A0A1H9ZDT1</accession>
<keyword evidence="1" id="KW-0732">Signal</keyword>
<evidence type="ECO:0000256" key="1">
    <source>
        <dbReference type="SAM" id="SignalP"/>
    </source>
</evidence>
<dbReference type="InterPro" id="IPR058593">
    <property type="entry name" value="ARB_07466-like_C"/>
</dbReference>
<dbReference type="InterPro" id="IPR036779">
    <property type="entry name" value="LysM_dom_sf"/>
</dbReference>
<sequence>MAKHRAPRYVRTKKVLAKAPVAAGATVVGFGVLSSPAQASAGTTVLAHAVEVPVATPAADAGAAAPEADHTVERGDTIAEIAAAHGQSWRELYQRNAGVIGADPNRIFPGQVLLTAGPATAAPAAPAAPAPLPGSAGNAAPAAAVAPLAAVAPAPAAAPALAAAPAATARITNSAGSVAPQVQAAADRVVSEVPGADSITIGGTRASAADPNGHPSGLALDYMVGSDAALGDAIVAFHVAHWDELGVEYVIWEQRILTSPTGAWKAMADRGSATANHMDHPHVNYVG</sequence>
<dbReference type="OrthoDB" id="2989771at2"/>
<dbReference type="PROSITE" id="PS51782">
    <property type="entry name" value="LYSM"/>
    <property type="match status" value="1"/>
</dbReference>
<protein>
    <submittedName>
        <fullName evidence="3">LysM repeat-containing protein</fullName>
    </submittedName>
</protein>
<feature type="domain" description="LysM" evidence="2">
    <location>
        <begin position="68"/>
        <end position="115"/>
    </location>
</feature>
<feature type="signal peptide" evidence="1">
    <location>
        <begin position="1"/>
        <end position="39"/>
    </location>
</feature>
<gene>
    <name evidence="3" type="ORF">SAMN04488546_0541</name>
</gene>
<dbReference type="Gene3D" id="3.10.350.10">
    <property type="entry name" value="LysM domain"/>
    <property type="match status" value="1"/>
</dbReference>
<dbReference type="CDD" id="cd00118">
    <property type="entry name" value="LysM"/>
    <property type="match status" value="1"/>
</dbReference>
<dbReference type="Proteomes" id="UP000198507">
    <property type="component" value="Unassembled WGS sequence"/>
</dbReference>
<feature type="chain" id="PRO_5011686482" evidence="1">
    <location>
        <begin position="40"/>
        <end position="287"/>
    </location>
</feature>
<dbReference type="Pfam" id="PF01476">
    <property type="entry name" value="LysM"/>
    <property type="match status" value="1"/>
</dbReference>
<dbReference type="RefSeq" id="WP_091438651.1">
    <property type="nucleotide sequence ID" value="NZ_FOIE01000001.1"/>
</dbReference>
<dbReference type="InterPro" id="IPR018392">
    <property type="entry name" value="LysM"/>
</dbReference>
<dbReference type="AlphaFoldDB" id="A0A1H9ZDT1"/>
<evidence type="ECO:0000259" key="2">
    <source>
        <dbReference type="PROSITE" id="PS51782"/>
    </source>
</evidence>
<proteinExistence type="predicted"/>
<evidence type="ECO:0000313" key="3">
    <source>
        <dbReference type="EMBL" id="SES79740.1"/>
    </source>
</evidence>
<dbReference type="SMART" id="SM00257">
    <property type="entry name" value="LysM"/>
    <property type="match status" value="1"/>
</dbReference>
<organism evidence="3 4">
    <name type="scientific">Geodermatophilus poikilotrophus</name>
    <dbReference type="NCBI Taxonomy" id="1333667"/>
    <lineage>
        <taxon>Bacteria</taxon>
        <taxon>Bacillati</taxon>
        <taxon>Actinomycetota</taxon>
        <taxon>Actinomycetes</taxon>
        <taxon>Geodermatophilales</taxon>
        <taxon>Geodermatophilaceae</taxon>
        <taxon>Geodermatophilus</taxon>
    </lineage>
</organism>
<evidence type="ECO:0000313" key="4">
    <source>
        <dbReference type="Proteomes" id="UP000198507"/>
    </source>
</evidence>
<dbReference type="Pfam" id="PF26571">
    <property type="entry name" value="VldE"/>
    <property type="match status" value="1"/>
</dbReference>
<reference evidence="4" key="1">
    <citation type="submission" date="2016-10" db="EMBL/GenBank/DDBJ databases">
        <authorList>
            <person name="Varghese N."/>
            <person name="Submissions S."/>
        </authorList>
    </citation>
    <scope>NUCLEOTIDE SEQUENCE [LARGE SCALE GENOMIC DNA]</scope>
    <source>
        <strain evidence="4">DSM 44209</strain>
    </source>
</reference>
<dbReference type="EMBL" id="FOIE01000001">
    <property type="protein sequence ID" value="SES79740.1"/>
    <property type="molecule type" value="Genomic_DNA"/>
</dbReference>
<dbReference type="SUPFAM" id="SSF54106">
    <property type="entry name" value="LysM domain"/>
    <property type="match status" value="1"/>
</dbReference>
<keyword evidence="4" id="KW-1185">Reference proteome</keyword>